<keyword evidence="1" id="KW-0175">Coiled coil</keyword>
<dbReference type="RefSeq" id="XP_003677225.1">
    <property type="nucleotide sequence ID" value="XM_003677177.1"/>
</dbReference>
<dbReference type="GeneID" id="96904518"/>
<evidence type="ECO:0000313" key="5">
    <source>
        <dbReference type="Proteomes" id="UP000001640"/>
    </source>
</evidence>
<sequence length="571" mass="65812">MQISRKILGAIIGLVIVVSHYYISANNDSTNAVSGSLLVPYMKMYKGIVVSSLHNLKIDYVTTIEPYLAELVSWTGQFCSNVKIHPVSHSVWLRILSAYEYFINEILSPFYENTLLFIRRNKLCCKIHAKLGPRLQHLRIILFYIRRYMERLKLESYDEFEDLKSKYGFFSFDFASGMLNGTLSESLHQDTLSSARETDNETEIETDTEPESDDIINEEVINQKLEDSIELNNLPINADINGYHLENQADGILDRKVALNNEFNAWINAVEGKSSNALLAFQDEIERSIEREGEYFTNEMEIRLNNLKNEIESQIDKIEKYIQDIDCISKYDPSSNELVYFDSNGTRKILEYVSRPLMDSIFLKAHFQIDEFRNEMEDTVINPFIYSMQYKLETIHQENVEVYEEWGDIMISEWSRRMAQFDVVSGQLLDDDPLFEQSAKKWQRFLDLKHEVVEMRDTLYYSEPDSTALEGIISNARIKLEEIIDEANNQFEALGKKADVAFSERESRERESSITSLPLKKANKSVGTKLNFEKSQSLDVESLIDSIPVHEETETVVTATGAATTVGMLLL</sequence>
<reference evidence="4 5" key="1">
    <citation type="journal article" date="2011" name="Proc. Natl. Acad. Sci. U.S.A.">
        <title>Evolutionary erosion of yeast sex chromosomes by mating-type switching accidents.</title>
        <authorList>
            <person name="Gordon J.L."/>
            <person name="Armisen D."/>
            <person name="Proux-Wera E."/>
            <person name="Oheigeartaigh S.S."/>
            <person name="Byrne K.P."/>
            <person name="Wolfe K.H."/>
        </authorList>
    </citation>
    <scope>NUCLEOTIDE SEQUENCE [LARGE SCALE GENOMIC DNA]</scope>
    <source>
        <strain evidence="5">ATCC 76901 / BCRC 22586 / CBS 4309 / NBRC 1992 / NRRL Y-12630</strain>
    </source>
</reference>
<gene>
    <name evidence="4" type="primary">NCAS0F03880</name>
    <name evidence="4" type="ordered locus">NCAS_0F03880</name>
</gene>
<evidence type="ECO:0000256" key="1">
    <source>
        <dbReference type="SAM" id="Coils"/>
    </source>
</evidence>
<dbReference type="STRING" id="1064592.G0VH99"/>
<feature type="compositionally biased region" description="Acidic residues" evidence="2">
    <location>
        <begin position="200"/>
        <end position="211"/>
    </location>
</feature>
<feature type="transmembrane region" description="Helical" evidence="3">
    <location>
        <begin position="7"/>
        <end position="23"/>
    </location>
</feature>
<dbReference type="Proteomes" id="UP000001640">
    <property type="component" value="Chromosome 6"/>
</dbReference>
<dbReference type="eggNOG" id="ENOG502S2G3">
    <property type="taxonomic scope" value="Eukaryota"/>
</dbReference>
<dbReference type="EMBL" id="HE576757">
    <property type="protein sequence ID" value="CCC70872.1"/>
    <property type="molecule type" value="Genomic_DNA"/>
</dbReference>
<reference key="2">
    <citation type="submission" date="2011-08" db="EMBL/GenBank/DDBJ databases">
        <title>Genome sequence of Naumovozyma castellii.</title>
        <authorList>
            <person name="Gordon J.L."/>
            <person name="Armisen D."/>
            <person name="Proux-Wera E."/>
            <person name="OhEigeartaigh S.S."/>
            <person name="Byrne K.P."/>
            <person name="Wolfe K.H."/>
        </authorList>
    </citation>
    <scope>NUCLEOTIDE SEQUENCE</scope>
    <source>
        <strain>Type strain:CBS 4309</strain>
    </source>
</reference>
<dbReference type="KEGG" id="ncs:NCAS_0F03880"/>
<dbReference type="OrthoDB" id="4044605at2759"/>
<evidence type="ECO:0000256" key="3">
    <source>
        <dbReference type="SAM" id="Phobius"/>
    </source>
</evidence>
<keyword evidence="3" id="KW-0812">Transmembrane</keyword>
<evidence type="ECO:0000313" key="4">
    <source>
        <dbReference type="EMBL" id="CCC70872.1"/>
    </source>
</evidence>
<keyword evidence="3" id="KW-0472">Membrane</keyword>
<protein>
    <submittedName>
        <fullName evidence="4">Uncharacterized protein</fullName>
    </submittedName>
</protein>
<dbReference type="InParanoid" id="G0VH99"/>
<keyword evidence="3" id="KW-1133">Transmembrane helix</keyword>
<keyword evidence="5" id="KW-1185">Reference proteome</keyword>
<evidence type="ECO:0000256" key="2">
    <source>
        <dbReference type="SAM" id="MobiDB-lite"/>
    </source>
</evidence>
<name>G0VH99_NAUCA</name>
<dbReference type="AlphaFoldDB" id="G0VH99"/>
<dbReference type="OMA" id="DINCTSK"/>
<accession>G0VH99</accession>
<dbReference type="HOGENOM" id="CLU_023952_1_0_1"/>
<feature type="region of interest" description="Disordered" evidence="2">
    <location>
        <begin position="192"/>
        <end position="211"/>
    </location>
</feature>
<feature type="coiled-coil region" evidence="1">
    <location>
        <begin position="297"/>
        <end position="324"/>
    </location>
</feature>
<proteinExistence type="predicted"/>
<dbReference type="FunCoup" id="G0VH99">
    <property type="interactions" value="31"/>
</dbReference>
<organism evidence="4 5">
    <name type="scientific">Naumovozyma castellii</name>
    <name type="common">Yeast</name>
    <name type="synonym">Saccharomyces castellii</name>
    <dbReference type="NCBI Taxonomy" id="27288"/>
    <lineage>
        <taxon>Eukaryota</taxon>
        <taxon>Fungi</taxon>
        <taxon>Dikarya</taxon>
        <taxon>Ascomycota</taxon>
        <taxon>Saccharomycotina</taxon>
        <taxon>Saccharomycetes</taxon>
        <taxon>Saccharomycetales</taxon>
        <taxon>Saccharomycetaceae</taxon>
        <taxon>Naumovozyma</taxon>
    </lineage>
</organism>